<proteinExistence type="predicted"/>
<dbReference type="EMBL" id="BLLK01000040">
    <property type="protein sequence ID" value="GFH50798.1"/>
    <property type="molecule type" value="Genomic_DNA"/>
</dbReference>
<dbReference type="SMART" id="SM00478">
    <property type="entry name" value="ENDO3c"/>
    <property type="match status" value="1"/>
</dbReference>
<gene>
    <name evidence="3" type="ORF">CTEN210_00009</name>
    <name evidence="4" type="ORF">CTEN210_00234</name>
    <name evidence="5" type="ORF">CTEN210_07274</name>
</gene>
<organism evidence="3 6">
    <name type="scientific">Chaetoceros tenuissimus</name>
    <dbReference type="NCBI Taxonomy" id="426638"/>
    <lineage>
        <taxon>Eukaryota</taxon>
        <taxon>Sar</taxon>
        <taxon>Stramenopiles</taxon>
        <taxon>Ochrophyta</taxon>
        <taxon>Bacillariophyta</taxon>
        <taxon>Coscinodiscophyceae</taxon>
        <taxon>Chaetocerotophycidae</taxon>
        <taxon>Chaetocerotales</taxon>
        <taxon>Chaetocerotaceae</taxon>
        <taxon>Chaetoceros</taxon>
    </lineage>
</organism>
<dbReference type="EMBL" id="BLLK01000018">
    <property type="protein sequence ID" value="GFH43761.1"/>
    <property type="molecule type" value="Genomic_DNA"/>
</dbReference>
<comment type="caution">
    <text evidence="3">The sequence shown here is derived from an EMBL/GenBank/DDBJ whole genome shotgun (WGS) entry which is preliminary data.</text>
</comment>
<dbReference type="InterPro" id="IPR011257">
    <property type="entry name" value="DNA_glycosylase"/>
</dbReference>
<evidence type="ECO:0000313" key="6">
    <source>
        <dbReference type="Proteomes" id="UP001054902"/>
    </source>
</evidence>
<reference evidence="3" key="1">
    <citation type="submission" date="2020-02" db="EMBL/GenBank/DDBJ databases">
        <authorList>
            <person name="Hongo Y."/>
            <person name="Kimura K."/>
            <person name="Takaki Y."/>
            <person name="Tomaru Y."/>
        </authorList>
    </citation>
    <scope>NUCLEOTIDE SEQUENCE</scope>
    <source>
        <strain evidence="3">NIES-3715</strain>
    </source>
</reference>
<reference evidence="3 6" key="2">
    <citation type="journal article" date="2021" name="Sci. Rep.">
        <title>The genome of the diatom Chaetoceros tenuissimus carries an ancient integrated fragment of an extant virus.</title>
        <authorList>
            <person name="Hongo Y."/>
            <person name="Kimura K."/>
            <person name="Takaki Y."/>
            <person name="Yoshida Y."/>
            <person name="Baba S."/>
            <person name="Kobayashi G."/>
            <person name="Nagasaki K."/>
            <person name="Hano T."/>
            <person name="Tomaru Y."/>
        </authorList>
    </citation>
    <scope>NUCLEOTIDE SEQUENCE [LARGE SCALE GENOMIC DNA]</scope>
    <source>
        <strain evidence="3 6">NIES-3715</strain>
    </source>
</reference>
<evidence type="ECO:0000259" key="2">
    <source>
        <dbReference type="SMART" id="SM00478"/>
    </source>
</evidence>
<protein>
    <recommendedName>
        <fullName evidence="2">HhH-GPD domain-containing protein</fullName>
    </recommendedName>
</protein>
<dbReference type="Pfam" id="PF00730">
    <property type="entry name" value="HhH-GPD"/>
    <property type="match status" value="1"/>
</dbReference>
<dbReference type="PANTHER" id="PTHR47203:SF1">
    <property type="entry name" value="HYPOTHETICAL BASE EXCISION DNA REPAIR PROTEIN (EUROFUNG)"/>
    <property type="match status" value="1"/>
</dbReference>
<keyword evidence="6" id="KW-1185">Reference proteome</keyword>
<dbReference type="InterPro" id="IPR003265">
    <property type="entry name" value="HhH-GPD_domain"/>
</dbReference>
<evidence type="ECO:0000313" key="3">
    <source>
        <dbReference type="EMBL" id="GFH43536.1"/>
    </source>
</evidence>
<dbReference type="GO" id="GO:0140097">
    <property type="term" value="F:catalytic activity, acting on DNA"/>
    <property type="evidence" value="ECO:0007669"/>
    <property type="project" value="UniProtKB-ARBA"/>
</dbReference>
<dbReference type="Gene3D" id="1.10.340.30">
    <property type="entry name" value="Hypothetical protein, domain 2"/>
    <property type="match status" value="1"/>
</dbReference>
<dbReference type="Gene3D" id="1.10.1670.10">
    <property type="entry name" value="Helix-hairpin-Helix base-excision DNA repair enzymes (C-terminal)"/>
    <property type="match status" value="1"/>
</dbReference>
<dbReference type="EMBL" id="BLLK01000001">
    <property type="protein sequence ID" value="GFH43536.1"/>
    <property type="molecule type" value="Genomic_DNA"/>
</dbReference>
<dbReference type="GO" id="GO:0016787">
    <property type="term" value="F:hydrolase activity"/>
    <property type="evidence" value="ECO:0007669"/>
    <property type="project" value="UniProtKB-ARBA"/>
</dbReference>
<evidence type="ECO:0000256" key="1">
    <source>
        <dbReference type="SAM" id="MobiDB-lite"/>
    </source>
</evidence>
<name>A0AAD3CEW6_9STRA</name>
<feature type="domain" description="HhH-GPD" evidence="2">
    <location>
        <begin position="121"/>
        <end position="279"/>
    </location>
</feature>
<accession>A0AAD3CEW6</accession>
<evidence type="ECO:0000313" key="5">
    <source>
        <dbReference type="EMBL" id="GFH50798.1"/>
    </source>
</evidence>
<sequence length="356" mass="40184">MAKSKSRKSGAAKRQPVKKEKVSKSKVKKEEKKTPVVKKETKNVTPPSSTKKILKRESKSIVKKGLIEGVRPSVAESRYATVSLSKLHPYVVNKNDERRKTMLEACGMRNSVTDSIISTMLSQNTTDANSKAAWKRLKEKFPDWDQLAECEDITEVEDAIRVAGLAKTRAERMQAMLRKVKEERGEASLDYIRDFNDEEVKKELKRFKGLGPKTISCVLLFALGRDEFPVDTHVLRITQNMGWISKSTGREDAYEYLNDMIPNDCKLDLHCLLVRHGKVCHNCASRGRPQFPPEDGTKLDCPLKNVNKWGGYIPLDVLKQFALDEDKNLGMSKLEDAIPVKVESSAIPTVVKSENH</sequence>
<dbReference type="AlphaFoldDB" id="A0AAD3CEW6"/>
<dbReference type="Proteomes" id="UP001054902">
    <property type="component" value="Unassembled WGS sequence"/>
</dbReference>
<dbReference type="SUPFAM" id="SSF48150">
    <property type="entry name" value="DNA-glycosylase"/>
    <property type="match status" value="1"/>
</dbReference>
<dbReference type="PANTHER" id="PTHR47203">
    <property type="match status" value="1"/>
</dbReference>
<dbReference type="InterPro" id="IPR023170">
    <property type="entry name" value="HhH_base_excis_C"/>
</dbReference>
<dbReference type="CDD" id="cd00056">
    <property type="entry name" value="ENDO3c"/>
    <property type="match status" value="1"/>
</dbReference>
<feature type="compositionally biased region" description="Basic residues" evidence="1">
    <location>
        <begin position="1"/>
        <end position="11"/>
    </location>
</feature>
<feature type="region of interest" description="Disordered" evidence="1">
    <location>
        <begin position="1"/>
        <end position="53"/>
    </location>
</feature>
<dbReference type="GO" id="GO:0006284">
    <property type="term" value="P:base-excision repair"/>
    <property type="evidence" value="ECO:0007669"/>
    <property type="project" value="InterPro"/>
</dbReference>
<feature type="compositionally biased region" description="Basic and acidic residues" evidence="1">
    <location>
        <begin position="17"/>
        <end position="42"/>
    </location>
</feature>
<evidence type="ECO:0000313" key="4">
    <source>
        <dbReference type="EMBL" id="GFH43761.1"/>
    </source>
</evidence>